<name>A4N1X3_HAEIF</name>
<dbReference type="PANTHER" id="PTHR33295">
    <property type="entry name" value="ATPASE"/>
    <property type="match status" value="1"/>
</dbReference>
<proteinExistence type="predicted"/>
<sequence length="194" mass="22687">MISRENYLQQLIQFKDTDFIKVISGVRRSGKSVLLMQYRDYLQQQGISPENILYLNFESFEYQWVKDAQDFQQLIQEKIPSSQEKIYFLIDEIQFVEGWQKIVNALRVSFNTDIVITGSNANLLSGELATLLSGRYVEIKIYPLSFKEFLHAKNVDSQSRLVDKLYSEYEKYGGFPSVAIADEPLKETIFIRHF</sequence>
<feature type="domain" description="AAA" evidence="1">
    <location>
        <begin position="20"/>
        <end position="150"/>
    </location>
</feature>
<evidence type="ECO:0000313" key="3">
    <source>
        <dbReference type="Proteomes" id="UP000003798"/>
    </source>
</evidence>
<dbReference type="InterPro" id="IPR027417">
    <property type="entry name" value="P-loop_NTPase"/>
</dbReference>
<dbReference type="EMBL" id="AAZE01000001">
    <property type="protein sequence ID" value="EDJ91831.1"/>
    <property type="molecule type" value="Genomic_DNA"/>
</dbReference>
<evidence type="ECO:0000313" key="2">
    <source>
        <dbReference type="EMBL" id="EDJ91831.1"/>
    </source>
</evidence>
<dbReference type="AlphaFoldDB" id="A4N1X3"/>
<dbReference type="InterPro" id="IPR041682">
    <property type="entry name" value="AAA_14"/>
</dbReference>
<dbReference type="Proteomes" id="UP000003798">
    <property type="component" value="Unassembled WGS sequence"/>
</dbReference>
<dbReference type="PANTHER" id="PTHR33295:SF20">
    <property type="entry name" value="ATPASE"/>
    <property type="match status" value="1"/>
</dbReference>
<reference evidence="2 3" key="1">
    <citation type="journal article" date="2007" name="Genome Biol.">
        <title>Characterization and modeling of the Haemophilus influenzae core and supragenomes based on the complete genomic sequences of Rd and 12 clinical nontypeable strains.</title>
        <authorList>
            <person name="Hogg J.S."/>
            <person name="Hu F.Z."/>
            <person name="Janto B."/>
            <person name="Boissy R."/>
            <person name="Hayes J."/>
            <person name="Keefe R."/>
            <person name="Post J.C."/>
            <person name="Ehrlich G.D."/>
        </authorList>
    </citation>
    <scope>NUCLEOTIDE SEQUENCE [LARGE SCALE GENOMIC DNA]</scope>
    <source>
        <strain evidence="2 3">R3021</strain>
    </source>
</reference>
<evidence type="ECO:0000259" key="1">
    <source>
        <dbReference type="Pfam" id="PF13173"/>
    </source>
</evidence>
<dbReference type="SUPFAM" id="SSF52540">
    <property type="entry name" value="P-loop containing nucleoside triphosphate hydrolases"/>
    <property type="match status" value="1"/>
</dbReference>
<organism evidence="2 3">
    <name type="scientific">Haemophilus influenzae R3021</name>
    <dbReference type="NCBI Taxonomy" id="375432"/>
    <lineage>
        <taxon>Bacteria</taxon>
        <taxon>Pseudomonadati</taxon>
        <taxon>Pseudomonadota</taxon>
        <taxon>Gammaproteobacteria</taxon>
        <taxon>Pasteurellales</taxon>
        <taxon>Pasteurellaceae</taxon>
        <taxon>Haemophilus</taxon>
    </lineage>
</organism>
<protein>
    <recommendedName>
        <fullName evidence="1">AAA domain-containing protein</fullName>
    </recommendedName>
</protein>
<accession>A4N1X3</accession>
<gene>
    <name evidence="2" type="ORF">CGSHi22421_08748</name>
</gene>
<dbReference type="Pfam" id="PF13173">
    <property type="entry name" value="AAA_14"/>
    <property type="match status" value="1"/>
</dbReference>